<accession>A0A329R1M4</accession>
<reference evidence="1 2" key="1">
    <citation type="submission" date="2018-04" db="EMBL/GenBank/DDBJ databases">
        <title>Paenibacillus taichungensis Genome sequencing and assembly.</title>
        <authorList>
            <person name="Xu J."/>
            <person name="Rensing C."/>
            <person name="Mazhar H.S."/>
        </authorList>
    </citation>
    <scope>NUCLEOTIDE SEQUENCE [LARGE SCALE GENOMIC DNA]</scope>
    <source>
        <strain evidence="1 2">NC1</strain>
    </source>
</reference>
<name>A0A329R1M4_9BACL</name>
<dbReference type="EMBL" id="QEVW01000003">
    <property type="protein sequence ID" value="RAW18480.1"/>
    <property type="molecule type" value="Genomic_DNA"/>
</dbReference>
<dbReference type="RefSeq" id="WP_063564843.1">
    <property type="nucleotide sequence ID" value="NZ_QEVW01000003.1"/>
</dbReference>
<dbReference type="InterPro" id="IPR036388">
    <property type="entry name" value="WH-like_DNA-bd_sf"/>
</dbReference>
<evidence type="ECO:0000313" key="1">
    <source>
        <dbReference type="EMBL" id="RAW18480.1"/>
    </source>
</evidence>
<protein>
    <submittedName>
        <fullName evidence="1">Uncharacterized protein</fullName>
    </submittedName>
</protein>
<organism evidence="1 2">
    <name type="scientific">Paenibacillus taichungensis</name>
    <dbReference type="NCBI Taxonomy" id="484184"/>
    <lineage>
        <taxon>Bacteria</taxon>
        <taxon>Bacillati</taxon>
        <taxon>Bacillota</taxon>
        <taxon>Bacilli</taxon>
        <taxon>Bacillales</taxon>
        <taxon>Paenibacillaceae</taxon>
        <taxon>Paenibacillus</taxon>
    </lineage>
</organism>
<proteinExistence type="predicted"/>
<comment type="caution">
    <text evidence="1">The sequence shown here is derived from an EMBL/GenBank/DDBJ whole genome shotgun (WGS) entry which is preliminary data.</text>
</comment>
<dbReference type="AlphaFoldDB" id="A0A329R1M4"/>
<dbReference type="Gene3D" id="1.10.10.10">
    <property type="entry name" value="Winged helix-like DNA-binding domain superfamily/Winged helix DNA-binding domain"/>
    <property type="match status" value="1"/>
</dbReference>
<gene>
    <name evidence="1" type="ORF">DC345_04955</name>
</gene>
<evidence type="ECO:0000313" key="2">
    <source>
        <dbReference type="Proteomes" id="UP000250642"/>
    </source>
</evidence>
<sequence>MSDRDVVYEILKVIQSGKEPKKEDIGADKESFHEWMEQIHDDKLAESISFSRGGSTNKILIVFANGAKLTKAGREYVELKEAGKI</sequence>
<dbReference type="Proteomes" id="UP000250642">
    <property type="component" value="Unassembled WGS sequence"/>
</dbReference>